<comment type="caution">
    <text evidence="2">The sequence shown here is derived from an EMBL/GenBank/DDBJ whole genome shotgun (WGS) entry which is preliminary data.</text>
</comment>
<evidence type="ECO:0008006" key="4">
    <source>
        <dbReference type="Google" id="ProtNLM"/>
    </source>
</evidence>
<evidence type="ECO:0000313" key="2">
    <source>
        <dbReference type="EMBL" id="CAH2089614.1"/>
    </source>
</evidence>
<dbReference type="Gene3D" id="3.30.420.10">
    <property type="entry name" value="Ribonuclease H-like superfamily/Ribonuclease H"/>
    <property type="match status" value="1"/>
</dbReference>
<keyword evidence="3" id="KW-1185">Reference proteome</keyword>
<name>A0AAU9TPT7_EUPED</name>
<dbReference type="InterPro" id="IPR036397">
    <property type="entry name" value="RNaseH_sf"/>
</dbReference>
<dbReference type="GO" id="GO:0003676">
    <property type="term" value="F:nucleic acid binding"/>
    <property type="evidence" value="ECO:0007669"/>
    <property type="project" value="InterPro"/>
</dbReference>
<sequence>MDPGNDDIVYAYRKLYNAGDISGLTPSIAHISANTFAMSCDVSQSRSDRDGLLTCVLTCVLTCACSFVVFAQILLFPRFVCVLCWTCYFLLNLHNLHHWAPKGENPKSKKQTRYQRKFSVNVWAGVIRNNLIGPHFLPDNLNGDNYLEFLQKDLPELTWNLPIIEEDRPIIFQHGGCPAHWRLTVREYLNDVFPNSWIGRDGPIPWPPRSPDLTPVDFYVWGRAKELVYTEEIQSRDHLRERIIDAFDILKQEMLTATTTTEIRKRCRTCIRNGGQQFEQLL</sequence>
<feature type="transmembrane region" description="Helical" evidence="1">
    <location>
        <begin position="51"/>
        <end position="70"/>
    </location>
</feature>
<keyword evidence="1" id="KW-0472">Membrane</keyword>
<protein>
    <recommendedName>
        <fullName evidence="4">Transposase</fullName>
    </recommendedName>
</protein>
<dbReference type="EMBL" id="CAKOGL010000008">
    <property type="protein sequence ID" value="CAH2089614.1"/>
    <property type="molecule type" value="Genomic_DNA"/>
</dbReference>
<organism evidence="2 3">
    <name type="scientific">Euphydryas editha</name>
    <name type="common">Edith's checkerspot</name>
    <dbReference type="NCBI Taxonomy" id="104508"/>
    <lineage>
        <taxon>Eukaryota</taxon>
        <taxon>Metazoa</taxon>
        <taxon>Ecdysozoa</taxon>
        <taxon>Arthropoda</taxon>
        <taxon>Hexapoda</taxon>
        <taxon>Insecta</taxon>
        <taxon>Pterygota</taxon>
        <taxon>Neoptera</taxon>
        <taxon>Endopterygota</taxon>
        <taxon>Lepidoptera</taxon>
        <taxon>Glossata</taxon>
        <taxon>Ditrysia</taxon>
        <taxon>Papilionoidea</taxon>
        <taxon>Nymphalidae</taxon>
        <taxon>Nymphalinae</taxon>
        <taxon>Euphydryas</taxon>
    </lineage>
</organism>
<proteinExistence type="predicted"/>
<evidence type="ECO:0000256" key="1">
    <source>
        <dbReference type="SAM" id="Phobius"/>
    </source>
</evidence>
<reference evidence="2" key="1">
    <citation type="submission" date="2022-03" db="EMBL/GenBank/DDBJ databases">
        <authorList>
            <person name="Tunstrom K."/>
        </authorList>
    </citation>
    <scope>NUCLEOTIDE SEQUENCE</scope>
</reference>
<keyword evidence="1" id="KW-1133">Transmembrane helix</keyword>
<keyword evidence="1" id="KW-0812">Transmembrane</keyword>
<gene>
    <name evidence="2" type="ORF">EEDITHA_LOCUS5649</name>
</gene>
<evidence type="ECO:0000313" key="3">
    <source>
        <dbReference type="Proteomes" id="UP001153954"/>
    </source>
</evidence>
<accession>A0AAU9TPT7</accession>
<dbReference type="AlphaFoldDB" id="A0AAU9TPT7"/>
<dbReference type="Proteomes" id="UP001153954">
    <property type="component" value="Unassembled WGS sequence"/>
</dbReference>
<dbReference type="PANTHER" id="PTHR47326">
    <property type="entry name" value="TRANSPOSABLE ELEMENT TC3 TRANSPOSASE-LIKE PROTEIN"/>
    <property type="match status" value="1"/>
</dbReference>
<dbReference type="PANTHER" id="PTHR47326:SF1">
    <property type="entry name" value="HTH PSQ-TYPE DOMAIN-CONTAINING PROTEIN"/>
    <property type="match status" value="1"/>
</dbReference>